<evidence type="ECO:0000313" key="3">
    <source>
        <dbReference type="Proteomes" id="UP000266188"/>
    </source>
</evidence>
<gene>
    <name evidence="2" type="ORF">PHISCL_11121</name>
</gene>
<evidence type="ECO:0000313" key="2">
    <source>
        <dbReference type="EMBL" id="RJE16542.1"/>
    </source>
</evidence>
<reference evidence="3" key="1">
    <citation type="submission" date="2017-02" db="EMBL/GenBank/DDBJ databases">
        <authorList>
            <person name="Tafer H."/>
            <person name="Lopandic K."/>
        </authorList>
    </citation>
    <scope>NUCLEOTIDE SEQUENCE [LARGE SCALE GENOMIC DNA]</scope>
    <source>
        <strain evidence="3">CBS 366.77</strain>
    </source>
</reference>
<comment type="caution">
    <text evidence="2">The sequence shown here is derived from an EMBL/GenBank/DDBJ whole genome shotgun (WGS) entry which is preliminary data.</text>
</comment>
<proteinExistence type="predicted"/>
<protein>
    <submittedName>
        <fullName evidence="2">Uncharacterized protein</fullName>
    </submittedName>
</protein>
<feature type="region of interest" description="Disordered" evidence="1">
    <location>
        <begin position="1"/>
        <end position="43"/>
    </location>
</feature>
<keyword evidence="3" id="KW-1185">Reference proteome</keyword>
<feature type="non-terminal residue" evidence="2">
    <location>
        <position position="84"/>
    </location>
</feature>
<sequence length="84" mass="9249">MRMGGLLSAKGRPHDKDIPSDRSACGEAKEAKGRQGKAKGVCSSHTAYEMQYARSEEGLRRLPWSIQIKQAGVAEPRRLAHSRT</sequence>
<name>A0A3A2Z070_9EURO</name>
<accession>A0A3A2Z070</accession>
<organism evidence="2 3">
    <name type="scientific">Aspergillus sclerotialis</name>
    <dbReference type="NCBI Taxonomy" id="2070753"/>
    <lineage>
        <taxon>Eukaryota</taxon>
        <taxon>Fungi</taxon>
        <taxon>Dikarya</taxon>
        <taxon>Ascomycota</taxon>
        <taxon>Pezizomycotina</taxon>
        <taxon>Eurotiomycetes</taxon>
        <taxon>Eurotiomycetidae</taxon>
        <taxon>Eurotiales</taxon>
        <taxon>Aspergillaceae</taxon>
        <taxon>Aspergillus</taxon>
        <taxon>Aspergillus subgen. Polypaecilum</taxon>
    </lineage>
</organism>
<dbReference type="AlphaFoldDB" id="A0A3A2Z070"/>
<evidence type="ECO:0000256" key="1">
    <source>
        <dbReference type="SAM" id="MobiDB-lite"/>
    </source>
</evidence>
<dbReference type="Proteomes" id="UP000266188">
    <property type="component" value="Unassembled WGS sequence"/>
</dbReference>
<dbReference type="EMBL" id="MVGC01004051">
    <property type="protein sequence ID" value="RJE16542.1"/>
    <property type="molecule type" value="Genomic_DNA"/>
</dbReference>